<dbReference type="GO" id="GO:0042302">
    <property type="term" value="F:structural constituent of cuticle"/>
    <property type="evidence" value="ECO:0007669"/>
    <property type="project" value="UniProtKB-UniRule"/>
</dbReference>
<feature type="compositionally biased region" description="Pro residues" evidence="3">
    <location>
        <begin position="39"/>
        <end position="113"/>
    </location>
</feature>
<dbReference type="OrthoDB" id="6365837at2759"/>
<feature type="region of interest" description="Disordered" evidence="3">
    <location>
        <begin position="270"/>
        <end position="307"/>
    </location>
</feature>
<feature type="region of interest" description="Disordered" evidence="3">
    <location>
        <begin position="37"/>
        <end position="208"/>
    </location>
</feature>
<evidence type="ECO:0000256" key="4">
    <source>
        <dbReference type="SAM" id="SignalP"/>
    </source>
</evidence>
<dbReference type="InterPro" id="IPR051217">
    <property type="entry name" value="Insect_Cuticle_Struc_Prot"/>
</dbReference>
<evidence type="ECO:0000313" key="6">
    <source>
        <dbReference type="Proteomes" id="UP001152799"/>
    </source>
</evidence>
<dbReference type="EMBL" id="OU892280">
    <property type="protein sequence ID" value="CAG9768174.1"/>
    <property type="molecule type" value="Genomic_DNA"/>
</dbReference>
<keyword evidence="4" id="KW-0732">Signal</keyword>
<dbReference type="GO" id="GO:0031012">
    <property type="term" value="C:extracellular matrix"/>
    <property type="evidence" value="ECO:0007669"/>
    <property type="project" value="TreeGrafter"/>
</dbReference>
<feature type="compositionally biased region" description="Polar residues" evidence="3">
    <location>
        <begin position="284"/>
        <end position="300"/>
    </location>
</feature>
<dbReference type="PROSITE" id="PS51155">
    <property type="entry name" value="CHIT_BIND_RR_2"/>
    <property type="match status" value="1"/>
</dbReference>
<dbReference type="PANTHER" id="PTHR12236:SF79">
    <property type="entry name" value="CUTICULAR PROTEIN 50CB-RELATED"/>
    <property type="match status" value="1"/>
</dbReference>
<feature type="chain" id="PRO_5040195388" evidence="4">
    <location>
        <begin position="19"/>
        <end position="307"/>
    </location>
</feature>
<reference evidence="5" key="1">
    <citation type="submission" date="2022-01" db="EMBL/GenBank/DDBJ databases">
        <authorList>
            <person name="King R."/>
        </authorList>
    </citation>
    <scope>NUCLEOTIDE SEQUENCE</scope>
</reference>
<proteinExistence type="predicted"/>
<dbReference type="InterPro" id="IPR000618">
    <property type="entry name" value="Insect_cuticle"/>
</dbReference>
<evidence type="ECO:0000256" key="2">
    <source>
        <dbReference type="PROSITE-ProRule" id="PRU00497"/>
    </source>
</evidence>
<dbReference type="Proteomes" id="UP001152799">
    <property type="component" value="Chromosome 4"/>
</dbReference>
<dbReference type="GO" id="GO:0005615">
    <property type="term" value="C:extracellular space"/>
    <property type="evidence" value="ECO:0007669"/>
    <property type="project" value="TreeGrafter"/>
</dbReference>
<dbReference type="PROSITE" id="PS00233">
    <property type="entry name" value="CHIT_BIND_RR_1"/>
    <property type="match status" value="1"/>
</dbReference>
<sequence>MTIRVPAVFCCLIATAYAAIQAGENAYLPPKDGYNYPRPNVPFPSGPNLPPPRPPRPVTVPTRPPQATVPPPFSPSPSPYRPPSGPPAVPFKPTTPPFRPTSPPYRPSSPPARPQGTSAPGYLPPQQPPSYRPPATSPTFRPQPQPPRPIPTQPRPIPTQPRPTSPPFRPAPSYGPPTTGPRQPTGPEGKPFQTFGENDHLLVPHSPGNPFDFKYEVKDEFGNDYSHNAINDGDTTNGEYRVQLPDGRTQVVKYTANWASGFHAKISYEGQPTFKPSGGGFPTQRPSNIPTSPTRGQQYTPDGGYKY</sequence>
<protein>
    <submittedName>
        <fullName evidence="5">Uncharacterized protein</fullName>
    </submittedName>
</protein>
<keyword evidence="6" id="KW-1185">Reference proteome</keyword>
<evidence type="ECO:0000256" key="3">
    <source>
        <dbReference type="SAM" id="MobiDB-lite"/>
    </source>
</evidence>
<dbReference type="PANTHER" id="PTHR12236">
    <property type="entry name" value="STRUCTURAL CONTITUENT OF CUTICLE"/>
    <property type="match status" value="1"/>
</dbReference>
<name>A0A9N9MNA3_9CUCU</name>
<gene>
    <name evidence="5" type="ORF">CEUTPL_LOCUS8721</name>
</gene>
<dbReference type="InterPro" id="IPR031311">
    <property type="entry name" value="CHIT_BIND_RR_consensus"/>
</dbReference>
<dbReference type="Pfam" id="PF00379">
    <property type="entry name" value="Chitin_bind_4"/>
    <property type="match status" value="1"/>
</dbReference>
<feature type="signal peptide" evidence="4">
    <location>
        <begin position="1"/>
        <end position="18"/>
    </location>
</feature>
<accession>A0A9N9MNA3</accession>
<feature type="compositionally biased region" description="Pro residues" evidence="3">
    <location>
        <begin position="122"/>
        <end position="179"/>
    </location>
</feature>
<evidence type="ECO:0000313" key="5">
    <source>
        <dbReference type="EMBL" id="CAG9768174.1"/>
    </source>
</evidence>
<dbReference type="AlphaFoldDB" id="A0A9N9MNA3"/>
<keyword evidence="1 2" id="KW-0193">Cuticle</keyword>
<evidence type="ECO:0000256" key="1">
    <source>
        <dbReference type="ARBA" id="ARBA00022460"/>
    </source>
</evidence>
<organism evidence="5 6">
    <name type="scientific">Ceutorhynchus assimilis</name>
    <name type="common">cabbage seed weevil</name>
    <dbReference type="NCBI Taxonomy" id="467358"/>
    <lineage>
        <taxon>Eukaryota</taxon>
        <taxon>Metazoa</taxon>
        <taxon>Ecdysozoa</taxon>
        <taxon>Arthropoda</taxon>
        <taxon>Hexapoda</taxon>
        <taxon>Insecta</taxon>
        <taxon>Pterygota</taxon>
        <taxon>Neoptera</taxon>
        <taxon>Endopterygota</taxon>
        <taxon>Coleoptera</taxon>
        <taxon>Polyphaga</taxon>
        <taxon>Cucujiformia</taxon>
        <taxon>Curculionidae</taxon>
        <taxon>Ceutorhynchinae</taxon>
        <taxon>Ceutorhynchus</taxon>
    </lineage>
</organism>